<dbReference type="RefSeq" id="WP_342075591.1">
    <property type="nucleotide sequence ID" value="NZ_CP151767.2"/>
</dbReference>
<keyword evidence="3" id="KW-1185">Reference proteome</keyword>
<keyword evidence="1" id="KW-0812">Transmembrane</keyword>
<dbReference type="AlphaFoldDB" id="A0AAN0M7M2"/>
<dbReference type="Proteomes" id="UP001470809">
    <property type="component" value="Chromosome"/>
</dbReference>
<dbReference type="KEGG" id="yrh:AABB31_14485"/>
<evidence type="ECO:0000313" key="2">
    <source>
        <dbReference type="EMBL" id="WZU66264.1"/>
    </source>
</evidence>
<feature type="transmembrane region" description="Helical" evidence="1">
    <location>
        <begin position="118"/>
        <end position="135"/>
    </location>
</feature>
<protein>
    <submittedName>
        <fullName evidence="2">Uncharacterized protein</fullName>
    </submittedName>
</protein>
<keyword evidence="1" id="KW-0472">Membrane</keyword>
<evidence type="ECO:0000256" key="1">
    <source>
        <dbReference type="SAM" id="Phobius"/>
    </source>
</evidence>
<name>A0AAN0M7M2_9RHOB</name>
<sequence>MANLGQDNFNARIKRIKSPSNKAYFDPELQMHVPKHTSQEQIRKDIKAQKFSIIRLLISVLIGVIAVIVGQSLRYRYLEMVEVSNASLFTDILVSLFVVLLLSALLRHRRTTLRAAQLLGAVAMLLGGHNLMWAYPDELAIVYTSEYVQTVRAQTTPMTLVFRDVQIALPGHITGS</sequence>
<dbReference type="EMBL" id="CP151767">
    <property type="protein sequence ID" value="WZU66264.1"/>
    <property type="molecule type" value="Genomic_DNA"/>
</dbReference>
<evidence type="ECO:0000313" key="3">
    <source>
        <dbReference type="Proteomes" id="UP001470809"/>
    </source>
</evidence>
<organism evidence="2 3">
    <name type="scientific">Yoonia rhodophyticola</name>
    <dbReference type="NCBI Taxonomy" id="3137370"/>
    <lineage>
        <taxon>Bacteria</taxon>
        <taxon>Pseudomonadati</taxon>
        <taxon>Pseudomonadota</taxon>
        <taxon>Alphaproteobacteria</taxon>
        <taxon>Rhodobacterales</taxon>
        <taxon>Paracoccaceae</taxon>
        <taxon>Yoonia</taxon>
    </lineage>
</organism>
<feature type="transmembrane region" description="Helical" evidence="1">
    <location>
        <begin position="85"/>
        <end position="106"/>
    </location>
</feature>
<proteinExistence type="predicted"/>
<accession>A0AAN0M7M2</accession>
<reference evidence="2 3" key="2">
    <citation type="submission" date="2024-08" db="EMBL/GenBank/DDBJ databases">
        <title>Phylogenomic analyses of a clade within the roseobacter group suggest taxonomic reassignments of species of the genera Aestuariivita, Citreicella, Loktanella, Nautella, Pelagibaca, Ruegeria, Thalassobius, Thiobacimonas and Tropicibacter, and the proposal o.</title>
        <authorList>
            <person name="Jeon C.O."/>
        </authorList>
    </citation>
    <scope>NUCLEOTIDE SEQUENCE [LARGE SCALE GENOMIC DNA]</scope>
    <source>
        <strain evidence="2 3">SS1-5</strain>
    </source>
</reference>
<keyword evidence="1" id="KW-1133">Transmembrane helix</keyword>
<gene>
    <name evidence="2" type="ORF">AABB31_14485</name>
</gene>
<feature type="transmembrane region" description="Helical" evidence="1">
    <location>
        <begin position="53"/>
        <end position="73"/>
    </location>
</feature>
<reference evidence="3" key="1">
    <citation type="submission" date="2024-04" db="EMBL/GenBank/DDBJ databases">
        <title>Phylogenomic analyses of a clade within the roseobacter group suggest taxonomic reassignments of species of the genera Aestuariivita, Citreicella, Loktanella, Nautella, Pelagibaca, Ruegeria, Thalassobius, Thiobacimonas and Tropicibacter, and the proposal o.</title>
        <authorList>
            <person name="Jeon C.O."/>
        </authorList>
    </citation>
    <scope>NUCLEOTIDE SEQUENCE [LARGE SCALE GENOMIC DNA]</scope>
    <source>
        <strain evidence="3">SS1-5</strain>
    </source>
</reference>